<comment type="caution">
    <text evidence="2">The sequence shown here is derived from an EMBL/GenBank/DDBJ whole genome shotgun (WGS) entry which is preliminary data.</text>
</comment>
<sequence length="338" mass="39819">MKIKKLLCLIIICYIIIIDKVNLKSVRRKVNKSIDFFDKYKYCLKCSDTKKSINTKCNDCPVEKLLNKIKILSSDETLNEIINKNKSIGRFGDGEFNIINGRNCSFQKYNKILQKKLKKVLQSNDKNFLIGISDSINQKYLNKLTNEFRSIFKGFISKNKYLLLSLLHKDKLYYSANISRFYIYYRDKSYSRNYVKKLKKIWENRDILIVEGEKSRLGVGNDLFNNTRSIQRVLCPIRNSFSVYDKIYNEVIKVDKSKLILIALGPTASVLAYDMFKEGYQTIDIGHVDLEYEWFLKNVKKRVKIRNKYVNNVKNGRRNIGDINDENYHKQIIVKILN</sequence>
<proteinExistence type="predicted"/>
<dbReference type="InterPro" id="IPR014869">
    <property type="entry name" value="GT-D"/>
</dbReference>
<keyword evidence="3" id="KW-1185">Reference proteome</keyword>
<evidence type="ECO:0000313" key="3">
    <source>
        <dbReference type="Proteomes" id="UP000193719"/>
    </source>
</evidence>
<feature type="domain" description="Glycosyltransferase GT-D fold" evidence="1">
    <location>
        <begin position="89"/>
        <end position="312"/>
    </location>
</feature>
<name>A0A1Y1UYB5_9FUNG</name>
<accession>A0A1Y1UYB5</accession>
<dbReference type="EMBL" id="MCFH01000068">
    <property type="protein sequence ID" value="ORX42258.1"/>
    <property type="molecule type" value="Genomic_DNA"/>
</dbReference>
<reference evidence="2 3" key="1">
    <citation type="submission" date="2016-08" db="EMBL/GenBank/DDBJ databases">
        <title>Genomes of anaerobic fungi encode conserved fungal cellulosomes for biomass hydrolysis.</title>
        <authorList>
            <consortium name="DOE Joint Genome Institute"/>
            <person name="Haitjema C.H."/>
            <person name="Gilmore S.P."/>
            <person name="Henske J.K."/>
            <person name="Solomon K.V."/>
            <person name="De Groot R."/>
            <person name="Kuo A."/>
            <person name="Mondo S.J."/>
            <person name="Salamov A.A."/>
            <person name="Labutti K."/>
            <person name="Zhao Z."/>
            <person name="Chiniquy J."/>
            <person name="Barry K."/>
            <person name="Brewer H.M."/>
            <person name="Purvine S.O."/>
            <person name="Wright A.T."/>
            <person name="Boxma B."/>
            <person name="Van Alen T."/>
            <person name="Hackstein J.H."/>
            <person name="Baker S.E."/>
            <person name="Grigoriev I.V."/>
            <person name="O'Malley M.A."/>
        </authorList>
    </citation>
    <scope>NUCLEOTIDE SEQUENCE [LARGE SCALE GENOMIC DNA]</scope>
    <source>
        <strain evidence="3">finn</strain>
    </source>
</reference>
<evidence type="ECO:0000259" key="1">
    <source>
        <dbReference type="Pfam" id="PF08759"/>
    </source>
</evidence>
<dbReference type="OrthoDB" id="10444538at2759"/>
<organism evidence="2 3">
    <name type="scientific">Piromyces finnis</name>
    <dbReference type="NCBI Taxonomy" id="1754191"/>
    <lineage>
        <taxon>Eukaryota</taxon>
        <taxon>Fungi</taxon>
        <taxon>Fungi incertae sedis</taxon>
        <taxon>Chytridiomycota</taxon>
        <taxon>Chytridiomycota incertae sedis</taxon>
        <taxon>Neocallimastigomycetes</taxon>
        <taxon>Neocallimastigales</taxon>
        <taxon>Neocallimastigaceae</taxon>
        <taxon>Piromyces</taxon>
    </lineage>
</organism>
<dbReference type="InterPro" id="IPR012554">
    <property type="entry name" value="DegQ"/>
</dbReference>
<reference evidence="2 3" key="2">
    <citation type="submission" date="2016-08" db="EMBL/GenBank/DDBJ databases">
        <title>Pervasive Adenine N6-methylation of Active Genes in Fungi.</title>
        <authorList>
            <consortium name="DOE Joint Genome Institute"/>
            <person name="Mondo S.J."/>
            <person name="Dannebaum R.O."/>
            <person name="Kuo R.C."/>
            <person name="Labutti K."/>
            <person name="Haridas S."/>
            <person name="Kuo A."/>
            <person name="Salamov A."/>
            <person name="Ahrendt S.R."/>
            <person name="Lipzen A."/>
            <person name="Sullivan W."/>
            <person name="Andreopoulos W.B."/>
            <person name="Clum A."/>
            <person name="Lindquist E."/>
            <person name="Daum C."/>
            <person name="Ramamoorthy G.K."/>
            <person name="Gryganskyi A."/>
            <person name="Culley D."/>
            <person name="Magnuson J.K."/>
            <person name="James T.Y."/>
            <person name="O'Malley M.A."/>
            <person name="Stajich J.E."/>
            <person name="Spatafora J.W."/>
            <person name="Visel A."/>
            <person name="Grigoriev I.V."/>
        </authorList>
    </citation>
    <scope>NUCLEOTIDE SEQUENCE [LARGE SCALE GENOMIC DNA]</scope>
    <source>
        <strain evidence="3">finn</strain>
    </source>
</reference>
<evidence type="ECO:0000313" key="2">
    <source>
        <dbReference type="EMBL" id="ORX42258.1"/>
    </source>
</evidence>
<dbReference type="Pfam" id="PF08759">
    <property type="entry name" value="GT-D"/>
    <property type="match status" value="1"/>
</dbReference>
<dbReference type="AlphaFoldDB" id="A0A1Y1UYB5"/>
<dbReference type="Pfam" id="PF08181">
    <property type="entry name" value="DegQ"/>
    <property type="match status" value="1"/>
</dbReference>
<dbReference type="GO" id="GO:1900192">
    <property type="term" value="P:positive regulation of single-species biofilm formation"/>
    <property type="evidence" value="ECO:0007669"/>
    <property type="project" value="InterPro"/>
</dbReference>
<protein>
    <submittedName>
        <fullName evidence="2">DUF1792-domain-containing protein</fullName>
    </submittedName>
</protein>
<dbReference type="NCBIfam" id="TIGR03728">
    <property type="entry name" value="glyco_access_1"/>
    <property type="match status" value="1"/>
</dbReference>
<dbReference type="Proteomes" id="UP000193719">
    <property type="component" value="Unassembled WGS sequence"/>
</dbReference>
<gene>
    <name evidence="2" type="ORF">BCR36DRAFT_160395</name>
</gene>